<dbReference type="GO" id="GO:0071555">
    <property type="term" value="P:cell wall organization"/>
    <property type="evidence" value="ECO:0007669"/>
    <property type="project" value="UniProtKB-KW"/>
</dbReference>
<comment type="catalytic activity">
    <reaction evidence="1">
        <text>Exolytic cleavage of the (1-&gt;4)-beta-glycosidic linkage between N-acetylmuramic acid (MurNAc) and N-acetylglucosamine (GlcNAc) residues in peptidoglycan, from either the reducing or the non-reducing ends of the peptidoglycan chains, with concomitant formation of a 1,6-anhydrobond in the MurNAc residue.</text>
        <dbReference type="EC" id="4.2.2.n1"/>
    </reaction>
</comment>
<dbReference type="CDD" id="cd14485">
    <property type="entry name" value="mltA_like_LT_A"/>
    <property type="match status" value="1"/>
</dbReference>
<dbReference type="EC" id="4.2.2.n1" evidence="2"/>
<gene>
    <name evidence="7" type="ORF">SAMN05216233_111159</name>
</gene>
<dbReference type="PIRSF" id="PIRSF019422">
    <property type="entry name" value="MltA"/>
    <property type="match status" value="1"/>
</dbReference>
<dbReference type="GO" id="GO:0009253">
    <property type="term" value="P:peptidoglycan catabolic process"/>
    <property type="evidence" value="ECO:0007669"/>
    <property type="project" value="TreeGrafter"/>
</dbReference>
<dbReference type="PANTHER" id="PTHR30124">
    <property type="entry name" value="MEMBRANE-BOUND LYTIC MUREIN TRANSGLYCOSYLASE A"/>
    <property type="match status" value="1"/>
</dbReference>
<dbReference type="SUPFAM" id="SSF50685">
    <property type="entry name" value="Barwin-like endoglucanases"/>
    <property type="match status" value="1"/>
</dbReference>
<keyword evidence="4" id="KW-0961">Cell wall biogenesis/degradation</keyword>
<dbReference type="InterPro" id="IPR010611">
    <property type="entry name" value="3D_dom"/>
</dbReference>
<sequence length="414" mass="46222">MMLVSNRPGAWRWVCLMMVAVFFLSTGCIGTGKGRSGPLPALVPVTPGEKAYPAFGDDLNFEGLEEALLQSLAYYSRLPETRTFAVGDDRYSLSVMVRSVVVLLNAIQEEPTPEALSRFIRENYRVYRSTGRDGKGDVLFTGYYEAELTGHTEQTEQYRYPVLTRPDDLVTIDISRFPGVKSTGKRHLIGRVTESGAVVPYYTRNESENGSALLDRTEILAWVDDPVDLFFLEIQGSGVITMENGEELRVHYQTKNGHPYRSIGRYLIQQGLLEREAVSMQTIRQWLDENPERRQEVFNYNPSMVFFKEEAKGPLGCYSVPVTPNRSIATDKRQFPACGIAFITTEKPGETTGDEVLSWESFGRFVVNQDTGGAIKGPGRVDLFTGHGPSAELTAGHMKQPGSLYFLVLKPSAR</sequence>
<evidence type="ECO:0000256" key="4">
    <source>
        <dbReference type="ARBA" id="ARBA00023316"/>
    </source>
</evidence>
<dbReference type="InterPro" id="IPR036908">
    <property type="entry name" value="RlpA-like_sf"/>
</dbReference>
<evidence type="ECO:0000256" key="5">
    <source>
        <dbReference type="ARBA" id="ARBA00030918"/>
    </source>
</evidence>
<dbReference type="CDD" id="cd14668">
    <property type="entry name" value="mlta_B"/>
    <property type="match status" value="1"/>
</dbReference>
<reference evidence="7 8" key="1">
    <citation type="submission" date="2016-10" db="EMBL/GenBank/DDBJ databases">
        <authorList>
            <person name="de Groot N.N."/>
        </authorList>
    </citation>
    <scope>NUCLEOTIDE SEQUENCE [LARGE SCALE GENOMIC DNA]</scope>
    <source>
        <strain evidence="7 8">AA1</strain>
    </source>
</reference>
<dbReference type="SMART" id="SM00925">
    <property type="entry name" value="MltA"/>
    <property type="match status" value="1"/>
</dbReference>
<organism evidence="7 8">
    <name type="scientific">Desulfoluna spongiiphila</name>
    <dbReference type="NCBI Taxonomy" id="419481"/>
    <lineage>
        <taxon>Bacteria</taxon>
        <taxon>Pseudomonadati</taxon>
        <taxon>Thermodesulfobacteriota</taxon>
        <taxon>Desulfobacteria</taxon>
        <taxon>Desulfobacterales</taxon>
        <taxon>Desulfolunaceae</taxon>
        <taxon>Desulfoluna</taxon>
    </lineage>
</organism>
<evidence type="ECO:0000256" key="2">
    <source>
        <dbReference type="ARBA" id="ARBA00012587"/>
    </source>
</evidence>
<evidence type="ECO:0000259" key="6">
    <source>
        <dbReference type="SMART" id="SM00925"/>
    </source>
</evidence>
<feature type="domain" description="Lytic transglycosylase MltA" evidence="6">
    <location>
        <begin position="147"/>
        <end position="308"/>
    </location>
</feature>
<dbReference type="PANTHER" id="PTHR30124:SF0">
    <property type="entry name" value="MEMBRANE-BOUND LYTIC MUREIN TRANSGLYCOSYLASE A"/>
    <property type="match status" value="1"/>
</dbReference>
<evidence type="ECO:0000256" key="1">
    <source>
        <dbReference type="ARBA" id="ARBA00001420"/>
    </source>
</evidence>
<proteinExistence type="predicted"/>
<dbReference type="GO" id="GO:0004553">
    <property type="term" value="F:hydrolase activity, hydrolyzing O-glycosyl compounds"/>
    <property type="evidence" value="ECO:0007669"/>
    <property type="project" value="InterPro"/>
</dbReference>
<accession>A0A1G5GXQ2</accession>
<dbReference type="Proteomes" id="UP000198870">
    <property type="component" value="Unassembled WGS sequence"/>
</dbReference>
<dbReference type="Pfam" id="PF06725">
    <property type="entry name" value="3D"/>
    <property type="match status" value="1"/>
</dbReference>
<dbReference type="Gene3D" id="2.40.40.10">
    <property type="entry name" value="RlpA-like domain"/>
    <property type="match status" value="1"/>
</dbReference>
<dbReference type="GO" id="GO:0019867">
    <property type="term" value="C:outer membrane"/>
    <property type="evidence" value="ECO:0007669"/>
    <property type="project" value="InterPro"/>
</dbReference>
<dbReference type="Gene3D" id="2.40.240.50">
    <property type="entry name" value="Barwin-like endoglucanases"/>
    <property type="match status" value="1"/>
</dbReference>
<dbReference type="Pfam" id="PF03562">
    <property type="entry name" value="MltA"/>
    <property type="match status" value="1"/>
</dbReference>
<keyword evidence="3" id="KW-0456">Lyase</keyword>
<evidence type="ECO:0000313" key="8">
    <source>
        <dbReference type="Proteomes" id="UP000198870"/>
    </source>
</evidence>
<dbReference type="STRING" id="419481.SAMN05216233_111159"/>
<evidence type="ECO:0000256" key="3">
    <source>
        <dbReference type="ARBA" id="ARBA00023239"/>
    </source>
</evidence>
<dbReference type="InterPro" id="IPR026044">
    <property type="entry name" value="MltA"/>
</dbReference>
<dbReference type="EMBL" id="FMUX01000011">
    <property type="protein sequence ID" value="SCY55428.1"/>
    <property type="molecule type" value="Genomic_DNA"/>
</dbReference>
<name>A0A1G5GXQ2_9BACT</name>
<dbReference type="AlphaFoldDB" id="A0A1G5GXQ2"/>
<dbReference type="GO" id="GO:0009254">
    <property type="term" value="P:peptidoglycan turnover"/>
    <property type="evidence" value="ECO:0007669"/>
    <property type="project" value="InterPro"/>
</dbReference>
<dbReference type="PROSITE" id="PS51257">
    <property type="entry name" value="PROKAR_LIPOPROTEIN"/>
    <property type="match status" value="1"/>
</dbReference>
<dbReference type="OrthoDB" id="9783686at2"/>
<dbReference type="GO" id="GO:0008933">
    <property type="term" value="F:peptidoglycan lytic transglycosylase activity"/>
    <property type="evidence" value="ECO:0007669"/>
    <property type="project" value="TreeGrafter"/>
</dbReference>
<dbReference type="InterPro" id="IPR005300">
    <property type="entry name" value="MltA_B"/>
</dbReference>
<evidence type="ECO:0000313" key="7">
    <source>
        <dbReference type="EMBL" id="SCY55428.1"/>
    </source>
</evidence>
<keyword evidence="8" id="KW-1185">Reference proteome</keyword>
<dbReference type="RefSeq" id="WP_092211762.1">
    <property type="nucleotide sequence ID" value="NZ_FMUX01000011.1"/>
</dbReference>
<protein>
    <recommendedName>
        <fullName evidence="2">peptidoglycan lytic exotransglycosylase</fullName>
        <ecNumber evidence="2">4.2.2.n1</ecNumber>
    </recommendedName>
    <alternativeName>
        <fullName evidence="5">Murein hydrolase A</fullName>
    </alternativeName>
</protein>